<accession>A0A151J6D1</accession>
<organism evidence="1 2">
    <name type="scientific">Trachymyrmex cornetzi</name>
    <dbReference type="NCBI Taxonomy" id="471704"/>
    <lineage>
        <taxon>Eukaryota</taxon>
        <taxon>Metazoa</taxon>
        <taxon>Ecdysozoa</taxon>
        <taxon>Arthropoda</taxon>
        <taxon>Hexapoda</taxon>
        <taxon>Insecta</taxon>
        <taxon>Pterygota</taxon>
        <taxon>Neoptera</taxon>
        <taxon>Endopterygota</taxon>
        <taxon>Hymenoptera</taxon>
        <taxon>Apocrita</taxon>
        <taxon>Aculeata</taxon>
        <taxon>Formicoidea</taxon>
        <taxon>Formicidae</taxon>
        <taxon>Myrmicinae</taxon>
        <taxon>Trachymyrmex</taxon>
    </lineage>
</organism>
<evidence type="ECO:0000313" key="2">
    <source>
        <dbReference type="Proteomes" id="UP000078492"/>
    </source>
</evidence>
<dbReference type="PANTHER" id="PTHR47326">
    <property type="entry name" value="TRANSPOSABLE ELEMENT TC3 TRANSPOSASE-LIKE PROTEIN"/>
    <property type="match status" value="1"/>
</dbReference>
<name>A0A151J6D1_9HYME</name>
<feature type="non-terminal residue" evidence="1">
    <location>
        <position position="1"/>
    </location>
</feature>
<dbReference type="GO" id="GO:0003676">
    <property type="term" value="F:nucleic acid binding"/>
    <property type="evidence" value="ECO:0007669"/>
    <property type="project" value="InterPro"/>
</dbReference>
<dbReference type="PANTHER" id="PTHR47326:SF1">
    <property type="entry name" value="HTH PSQ-TYPE DOMAIN-CONTAINING PROTEIN"/>
    <property type="match status" value="1"/>
</dbReference>
<dbReference type="STRING" id="471704.A0A151J6D1"/>
<gene>
    <name evidence="1" type="ORF">ALC57_08895</name>
</gene>
<evidence type="ECO:0000313" key="1">
    <source>
        <dbReference type="EMBL" id="KYN18781.1"/>
    </source>
</evidence>
<evidence type="ECO:0008006" key="3">
    <source>
        <dbReference type="Google" id="ProtNLM"/>
    </source>
</evidence>
<reference evidence="1 2" key="1">
    <citation type="submission" date="2015-09" db="EMBL/GenBank/DDBJ databases">
        <title>Trachymyrmex cornetzi WGS genome.</title>
        <authorList>
            <person name="Nygaard S."/>
            <person name="Hu H."/>
            <person name="Boomsma J."/>
            <person name="Zhang G."/>
        </authorList>
    </citation>
    <scope>NUCLEOTIDE SEQUENCE [LARGE SCALE GENOMIC DNA]</scope>
    <source>
        <strain evidence="1">Tcor2-1</strain>
        <tissue evidence="1">Whole body</tissue>
    </source>
</reference>
<dbReference type="InterPro" id="IPR036397">
    <property type="entry name" value="RNaseH_sf"/>
</dbReference>
<protein>
    <recommendedName>
        <fullName evidence="3">Tc1-like transposase DDE domain-containing protein</fullName>
    </recommendedName>
</protein>
<sequence>IGPFFPPPRLTGETYVDFLENELPALLEDVPLREREELIFQHDGAPAHFSRQARHVLDTRYPDRWMGRGGPIIWPARSPDLNVLDYFIWGHIKDLVEHIRNGTEAEAREAILAAFNTITPEMAHRATRNITRRAEICLREGGRHFEQFLH</sequence>
<dbReference type="EMBL" id="KQ979858">
    <property type="protein sequence ID" value="KYN18781.1"/>
    <property type="molecule type" value="Genomic_DNA"/>
</dbReference>
<proteinExistence type="predicted"/>
<keyword evidence="2" id="KW-1185">Reference proteome</keyword>
<dbReference type="Proteomes" id="UP000078492">
    <property type="component" value="Unassembled WGS sequence"/>
</dbReference>
<dbReference type="Gene3D" id="3.30.420.10">
    <property type="entry name" value="Ribonuclease H-like superfamily/Ribonuclease H"/>
    <property type="match status" value="1"/>
</dbReference>
<dbReference type="AlphaFoldDB" id="A0A151J6D1"/>